<dbReference type="AlphaFoldDB" id="A0A072PG05"/>
<dbReference type="InterPro" id="IPR015867">
    <property type="entry name" value="N-reg_PII/ATP_PRibTrfase_C"/>
</dbReference>
<organism evidence="2 3">
    <name type="scientific">Exophiala aquamarina CBS 119918</name>
    <dbReference type="NCBI Taxonomy" id="1182545"/>
    <lineage>
        <taxon>Eukaryota</taxon>
        <taxon>Fungi</taxon>
        <taxon>Dikarya</taxon>
        <taxon>Ascomycota</taxon>
        <taxon>Pezizomycotina</taxon>
        <taxon>Eurotiomycetes</taxon>
        <taxon>Chaetothyriomycetidae</taxon>
        <taxon>Chaetothyriales</taxon>
        <taxon>Herpotrichiellaceae</taxon>
        <taxon>Exophiala</taxon>
    </lineage>
</organism>
<dbReference type="VEuPathDB" id="FungiDB:A1O9_09657"/>
<comment type="caution">
    <text evidence="2">The sequence shown here is derived from an EMBL/GenBank/DDBJ whole genome shotgun (WGS) entry which is preliminary data.</text>
</comment>
<dbReference type="STRING" id="1182545.A0A072PG05"/>
<dbReference type="PANTHER" id="PTHR41774">
    <property type="match status" value="1"/>
</dbReference>
<dbReference type="GeneID" id="25284565"/>
<reference evidence="2 3" key="1">
    <citation type="submission" date="2013-03" db="EMBL/GenBank/DDBJ databases">
        <title>The Genome Sequence of Exophiala aquamarina CBS 119918.</title>
        <authorList>
            <consortium name="The Broad Institute Genomics Platform"/>
            <person name="Cuomo C."/>
            <person name="de Hoog S."/>
            <person name="Gorbushina A."/>
            <person name="Walker B."/>
            <person name="Young S.K."/>
            <person name="Zeng Q."/>
            <person name="Gargeya S."/>
            <person name="Fitzgerald M."/>
            <person name="Haas B."/>
            <person name="Abouelleil A."/>
            <person name="Allen A.W."/>
            <person name="Alvarado L."/>
            <person name="Arachchi H.M."/>
            <person name="Berlin A.M."/>
            <person name="Chapman S.B."/>
            <person name="Gainer-Dewar J."/>
            <person name="Goldberg J."/>
            <person name="Griggs A."/>
            <person name="Gujja S."/>
            <person name="Hansen M."/>
            <person name="Howarth C."/>
            <person name="Imamovic A."/>
            <person name="Ireland A."/>
            <person name="Larimer J."/>
            <person name="McCowan C."/>
            <person name="Murphy C."/>
            <person name="Pearson M."/>
            <person name="Poon T.W."/>
            <person name="Priest M."/>
            <person name="Roberts A."/>
            <person name="Saif S."/>
            <person name="Shea T."/>
            <person name="Sisk P."/>
            <person name="Sykes S."/>
            <person name="Wortman J."/>
            <person name="Nusbaum C."/>
            <person name="Birren B."/>
        </authorList>
    </citation>
    <scope>NUCLEOTIDE SEQUENCE [LARGE SCALE GENOMIC DNA]</scope>
    <source>
        <strain evidence="2 3">CBS 119918</strain>
    </source>
</reference>
<dbReference type="Proteomes" id="UP000027920">
    <property type="component" value="Unassembled WGS sequence"/>
</dbReference>
<name>A0A072PG05_9EURO</name>
<dbReference type="Gene3D" id="3.30.70.120">
    <property type="match status" value="1"/>
</dbReference>
<evidence type="ECO:0000313" key="3">
    <source>
        <dbReference type="Proteomes" id="UP000027920"/>
    </source>
</evidence>
<sequence>MTTNTTTSSDDESKTVYQLTFYTPPTHTQSILSALHGNTSAGIWPNPTDGPGASSPPKYVDVAFITRGTGQFRPSEHANPHIGKPGTLEVLEEDKVEMVVVGKKAAKRAVEQLRAAHPYEVVAFFVVKCEPEFF</sequence>
<dbReference type="SUPFAM" id="SSF102705">
    <property type="entry name" value="NIF3 (NGG1p interacting factor 3)-like"/>
    <property type="match status" value="1"/>
</dbReference>
<gene>
    <name evidence="2" type="ORF">A1O9_09657</name>
</gene>
<dbReference type="HOGENOM" id="CLU_120084_2_0_1"/>
<evidence type="ECO:0000256" key="1">
    <source>
        <dbReference type="ARBA" id="ARBA00020998"/>
    </source>
</evidence>
<dbReference type="OrthoDB" id="15981at2759"/>
<dbReference type="RefSeq" id="XP_013257080.1">
    <property type="nucleotide sequence ID" value="XM_013401626.1"/>
</dbReference>
<evidence type="ECO:0000313" key="2">
    <source>
        <dbReference type="EMBL" id="KEF54490.1"/>
    </source>
</evidence>
<keyword evidence="3" id="KW-1185">Reference proteome</keyword>
<dbReference type="EMBL" id="AMGV01000010">
    <property type="protein sequence ID" value="KEF54490.1"/>
    <property type="molecule type" value="Genomic_DNA"/>
</dbReference>
<accession>A0A072PG05</accession>
<dbReference type="PANTHER" id="PTHR41774:SF1">
    <property type="entry name" value="NGG1P INTERACTING FACTOR NIF3"/>
    <property type="match status" value="1"/>
</dbReference>
<proteinExistence type="predicted"/>
<dbReference type="InterPro" id="IPR036069">
    <property type="entry name" value="DUF34/NIF3_sf"/>
</dbReference>
<protein>
    <recommendedName>
        <fullName evidence="1">ATP phosphoribosyltransferase</fullName>
    </recommendedName>
</protein>